<sequence length="138" mass="14636">MAGYNLYKSQDLDPTHSCEELLADLAGRNWGLPDGAQRAQLDVARQVLGNPVRRDMYDKQLGDATVTVSREDVERLASMDLGDNGVLVADGISRDDEPATDDGAAGIFAESKGLITVAAALVIVVIGIMAVLFFGGGW</sequence>
<keyword evidence="1" id="KW-0812">Transmembrane</keyword>
<gene>
    <name evidence="2" type="ORF">H9870_06755</name>
</gene>
<dbReference type="AlphaFoldDB" id="A0A9D1RRA4"/>
<evidence type="ECO:0000256" key="1">
    <source>
        <dbReference type="SAM" id="Phobius"/>
    </source>
</evidence>
<reference evidence="2" key="1">
    <citation type="journal article" date="2021" name="PeerJ">
        <title>Extensive microbial diversity within the chicken gut microbiome revealed by metagenomics and culture.</title>
        <authorList>
            <person name="Gilroy R."/>
            <person name="Ravi A."/>
            <person name="Getino M."/>
            <person name="Pursley I."/>
            <person name="Horton D.L."/>
            <person name="Alikhan N.F."/>
            <person name="Baker D."/>
            <person name="Gharbi K."/>
            <person name="Hall N."/>
            <person name="Watson M."/>
            <person name="Adriaenssens E.M."/>
            <person name="Foster-Nyarko E."/>
            <person name="Jarju S."/>
            <person name="Secka A."/>
            <person name="Antonio M."/>
            <person name="Oren A."/>
            <person name="Chaudhuri R.R."/>
            <person name="La Ragione R."/>
            <person name="Hildebrand F."/>
            <person name="Pallen M.J."/>
        </authorList>
    </citation>
    <scope>NUCLEOTIDE SEQUENCE</scope>
    <source>
        <strain evidence="2">CHK32-1732</strain>
    </source>
</reference>
<dbReference type="EMBL" id="DXGC01000065">
    <property type="protein sequence ID" value="HIW91342.1"/>
    <property type="molecule type" value="Genomic_DNA"/>
</dbReference>
<feature type="transmembrane region" description="Helical" evidence="1">
    <location>
        <begin position="114"/>
        <end position="135"/>
    </location>
</feature>
<comment type="caution">
    <text evidence="2">The sequence shown here is derived from an EMBL/GenBank/DDBJ whole genome shotgun (WGS) entry which is preliminary data.</text>
</comment>
<reference evidence="2" key="2">
    <citation type="submission" date="2021-04" db="EMBL/GenBank/DDBJ databases">
        <authorList>
            <person name="Gilroy R."/>
        </authorList>
    </citation>
    <scope>NUCLEOTIDE SEQUENCE</scope>
    <source>
        <strain evidence="2">CHK32-1732</strain>
    </source>
</reference>
<proteinExistence type="predicted"/>
<dbReference type="Proteomes" id="UP000824190">
    <property type="component" value="Unassembled WGS sequence"/>
</dbReference>
<name>A0A9D1RRA4_9CORY</name>
<evidence type="ECO:0000313" key="2">
    <source>
        <dbReference type="EMBL" id="HIW91342.1"/>
    </source>
</evidence>
<accession>A0A9D1RRA4</accession>
<evidence type="ECO:0000313" key="3">
    <source>
        <dbReference type="Proteomes" id="UP000824190"/>
    </source>
</evidence>
<organism evidence="2 3">
    <name type="scientific">Candidatus Corynebacterium avicola</name>
    <dbReference type="NCBI Taxonomy" id="2838527"/>
    <lineage>
        <taxon>Bacteria</taxon>
        <taxon>Bacillati</taxon>
        <taxon>Actinomycetota</taxon>
        <taxon>Actinomycetes</taxon>
        <taxon>Mycobacteriales</taxon>
        <taxon>Corynebacteriaceae</taxon>
        <taxon>Corynebacterium</taxon>
    </lineage>
</organism>
<keyword evidence="1" id="KW-0472">Membrane</keyword>
<protein>
    <submittedName>
        <fullName evidence="2">Uncharacterized protein</fullName>
    </submittedName>
</protein>
<keyword evidence="1" id="KW-1133">Transmembrane helix</keyword>